<dbReference type="Gene3D" id="3.30.720.210">
    <property type="match status" value="1"/>
</dbReference>
<sequence length="126" mass="14329">MRYFALCLLVIVIISVAFGTAFLEKQPPKRESWDYSQFIQQVEKGNVESVKISADRKVALVQPKTSDTVTVNLTDDPTLINKLTSKSVDIIILPQTDEKFWFRAIRSLLLPIFLFVGLLFLIIKAI</sequence>
<feature type="transmembrane region" description="Helical" evidence="3">
    <location>
        <begin position="104"/>
        <end position="123"/>
    </location>
</feature>
<evidence type="ECO:0000256" key="3">
    <source>
        <dbReference type="SAM" id="Phobius"/>
    </source>
</evidence>
<evidence type="ECO:0000313" key="5">
    <source>
        <dbReference type="EMBL" id="PAX51714.1"/>
    </source>
</evidence>
<dbReference type="GO" id="GO:0004222">
    <property type="term" value="F:metalloendopeptidase activity"/>
    <property type="evidence" value="ECO:0007669"/>
    <property type="project" value="InterPro"/>
</dbReference>
<dbReference type="GO" id="GO:0005524">
    <property type="term" value="F:ATP binding"/>
    <property type="evidence" value="ECO:0007669"/>
    <property type="project" value="InterPro"/>
</dbReference>
<name>A0A2A2TD88_9CYAN</name>
<keyword evidence="6" id="KW-1185">Reference proteome</keyword>
<dbReference type="OrthoDB" id="583620at2"/>
<dbReference type="GO" id="GO:0006508">
    <property type="term" value="P:proteolysis"/>
    <property type="evidence" value="ECO:0007669"/>
    <property type="project" value="UniProtKB-KW"/>
</dbReference>
<keyword evidence="3" id="KW-1133">Transmembrane helix</keyword>
<keyword evidence="1" id="KW-0645">Protease</keyword>
<evidence type="ECO:0000313" key="6">
    <source>
        <dbReference type="Proteomes" id="UP000218238"/>
    </source>
</evidence>
<dbReference type="GO" id="GO:0016020">
    <property type="term" value="C:membrane"/>
    <property type="evidence" value="ECO:0007669"/>
    <property type="project" value="InterPro"/>
</dbReference>
<dbReference type="AlphaFoldDB" id="A0A2A2TD88"/>
<keyword evidence="2" id="KW-0378">Hydrolase</keyword>
<dbReference type="Pfam" id="PF06480">
    <property type="entry name" value="FtsH_ext"/>
    <property type="match status" value="1"/>
</dbReference>
<keyword evidence="3" id="KW-0472">Membrane</keyword>
<dbReference type="GO" id="GO:0004176">
    <property type="term" value="F:ATP-dependent peptidase activity"/>
    <property type="evidence" value="ECO:0007669"/>
    <property type="project" value="InterPro"/>
</dbReference>
<evidence type="ECO:0000256" key="1">
    <source>
        <dbReference type="ARBA" id="ARBA00022670"/>
    </source>
</evidence>
<protein>
    <recommendedName>
        <fullName evidence="4">Peptidase M41 FtsH extracellular domain-containing protein</fullName>
    </recommendedName>
</protein>
<dbReference type="InterPro" id="IPR011546">
    <property type="entry name" value="Pept_M41_FtsH_extracell"/>
</dbReference>
<keyword evidence="3" id="KW-0812">Transmembrane</keyword>
<organism evidence="5 6">
    <name type="scientific">Brunnivagina elsteri CCALA 953</name>
    <dbReference type="NCBI Taxonomy" id="987040"/>
    <lineage>
        <taxon>Bacteria</taxon>
        <taxon>Bacillati</taxon>
        <taxon>Cyanobacteriota</taxon>
        <taxon>Cyanophyceae</taxon>
        <taxon>Nostocales</taxon>
        <taxon>Calotrichaceae</taxon>
        <taxon>Brunnivagina</taxon>
    </lineage>
</organism>
<evidence type="ECO:0000259" key="4">
    <source>
        <dbReference type="Pfam" id="PF06480"/>
    </source>
</evidence>
<reference evidence="5 6" key="1">
    <citation type="submission" date="2017-08" db="EMBL/GenBank/DDBJ databases">
        <title>Draft genome sequence of filamentous cyanobacterium Calothrix elsteri CCALA 953.</title>
        <authorList>
            <person name="Gagunashvili A.N."/>
            <person name="Elster J."/>
            <person name="Andresson O.S."/>
        </authorList>
    </citation>
    <scope>NUCLEOTIDE SEQUENCE [LARGE SCALE GENOMIC DNA]</scope>
    <source>
        <strain evidence="5 6">CCALA 953</strain>
    </source>
</reference>
<dbReference type="GO" id="GO:0008270">
    <property type="term" value="F:zinc ion binding"/>
    <property type="evidence" value="ECO:0007669"/>
    <property type="project" value="InterPro"/>
</dbReference>
<gene>
    <name evidence="5" type="ORF">CK510_23310</name>
</gene>
<dbReference type="Proteomes" id="UP000218238">
    <property type="component" value="Unassembled WGS sequence"/>
</dbReference>
<comment type="caution">
    <text evidence="5">The sequence shown here is derived from an EMBL/GenBank/DDBJ whole genome shotgun (WGS) entry which is preliminary data.</text>
</comment>
<accession>A0A2A2TD88</accession>
<evidence type="ECO:0000256" key="2">
    <source>
        <dbReference type="ARBA" id="ARBA00022801"/>
    </source>
</evidence>
<dbReference type="EMBL" id="NTFS01000347">
    <property type="protein sequence ID" value="PAX51714.1"/>
    <property type="molecule type" value="Genomic_DNA"/>
</dbReference>
<dbReference type="RefSeq" id="WP_095723956.1">
    <property type="nucleotide sequence ID" value="NZ_NTFS01000347.1"/>
</dbReference>
<feature type="domain" description="Peptidase M41 FtsH extracellular" evidence="4">
    <location>
        <begin position="9"/>
        <end position="89"/>
    </location>
</feature>
<proteinExistence type="predicted"/>